<organism evidence="9 10">
    <name type="scientific">Periplaneta americana</name>
    <name type="common">American cockroach</name>
    <name type="synonym">Blatta americana</name>
    <dbReference type="NCBI Taxonomy" id="6978"/>
    <lineage>
        <taxon>Eukaryota</taxon>
        <taxon>Metazoa</taxon>
        <taxon>Ecdysozoa</taxon>
        <taxon>Arthropoda</taxon>
        <taxon>Hexapoda</taxon>
        <taxon>Insecta</taxon>
        <taxon>Pterygota</taxon>
        <taxon>Neoptera</taxon>
        <taxon>Polyneoptera</taxon>
        <taxon>Dictyoptera</taxon>
        <taxon>Blattodea</taxon>
        <taxon>Blattoidea</taxon>
        <taxon>Blattidae</taxon>
        <taxon>Blattinae</taxon>
        <taxon>Periplaneta</taxon>
    </lineage>
</organism>
<dbReference type="Gene3D" id="1.10.287.70">
    <property type="match status" value="1"/>
</dbReference>
<evidence type="ECO:0000256" key="5">
    <source>
        <dbReference type="ARBA" id="ARBA00023136"/>
    </source>
</evidence>
<proteinExistence type="predicted"/>
<evidence type="ECO:0000256" key="4">
    <source>
        <dbReference type="ARBA" id="ARBA00022989"/>
    </source>
</evidence>
<sequence>MTSASDWKSFVKHSIIIICLLNTETIKGVVLNGELRPQDLKLATFVSNIIVSHITKIPVLVSSQCNERITSKEFRTLGASSSICDIQDSVLRMMSEEMRWPIEVQKDTHANIRHYYTYVLFCGKNINVLFQQIRKFIDPYIKRIYRCRLIVMVTSDVEIDTKKFAIDIKNIVWNKYFVSEALLIFAELKSASLVAYTWVPYSSETQCKENIRVIEIGQWINSQMTTLQTTFLLPVSTGYKNFHGCPVKFFVGTKNYKWLTNEKKFKSIIYYDYMVDIILLASKTLNLSLIYDPMGKEVERYGFTFFLLFKLFEDDYVTITDTVPIDYGHIADKIASHKDIKFKWFVPCAIKLSRMEILTKIFRLDVWFLIILFYVSTASFLWAVRKYLTSHMESAVYMKFSDNLLSMWAVTLGVSTWELPQTSSLRICFISFVWYCYALVTIYVTFFTSLLVDPGFGRQIMSFDEIMHSGIVYGYDPFLKYFFDGDNVGIRLKNTVDSYVNCTDRLHCFDRVSISRDFALYDTTEALNYYLVKNEDVSVCAIDEFTFTFQRNFYFRLGSNFFDHFNRVVTDLKESGLFQKIMDDYYRKLKVEHIELDEFHRIEDTIIRPADRVKHTALYPTPDVIRNIKSRRLRWAGHVARMDGSRNAYRVLVGRPEGKRPLGRPRRRWEDSIKMDLREVGYDDRDWINLAQDRDRWRAYVRAAMNLRVP</sequence>
<dbReference type="PANTHER" id="PTHR42643:SF24">
    <property type="entry name" value="IONOTROPIC RECEPTOR 60A"/>
    <property type="match status" value="1"/>
</dbReference>
<evidence type="ECO:0000256" key="1">
    <source>
        <dbReference type="ARBA" id="ARBA00004651"/>
    </source>
</evidence>
<dbReference type="Proteomes" id="UP001148838">
    <property type="component" value="Unassembled WGS sequence"/>
</dbReference>
<evidence type="ECO:0000256" key="8">
    <source>
        <dbReference type="SAM" id="Phobius"/>
    </source>
</evidence>
<protein>
    <submittedName>
        <fullName evidence="9">Uncharacterized protein</fullName>
    </submittedName>
</protein>
<keyword evidence="4 8" id="KW-1133">Transmembrane helix</keyword>
<evidence type="ECO:0000256" key="3">
    <source>
        <dbReference type="ARBA" id="ARBA00022692"/>
    </source>
</evidence>
<name>A0ABQ8TBS4_PERAM</name>
<keyword evidence="7" id="KW-0325">Glycoprotein</keyword>
<keyword evidence="5 8" id="KW-0472">Membrane</keyword>
<keyword evidence="6" id="KW-0675">Receptor</keyword>
<dbReference type="SUPFAM" id="SSF53850">
    <property type="entry name" value="Periplasmic binding protein-like II"/>
    <property type="match status" value="1"/>
</dbReference>
<feature type="transmembrane region" description="Helical" evidence="8">
    <location>
        <begin position="429"/>
        <end position="452"/>
    </location>
</feature>
<dbReference type="InterPro" id="IPR052192">
    <property type="entry name" value="Insect_Ionotropic_Sensory_Rcpt"/>
</dbReference>
<comment type="subcellular location">
    <subcellularLocation>
        <location evidence="1">Cell membrane</location>
        <topology evidence="1">Multi-pass membrane protein</topology>
    </subcellularLocation>
</comment>
<evidence type="ECO:0000256" key="6">
    <source>
        <dbReference type="ARBA" id="ARBA00023170"/>
    </source>
</evidence>
<reference evidence="9 10" key="1">
    <citation type="journal article" date="2022" name="Allergy">
        <title>Genome assembly and annotation of Periplaneta americana reveal a comprehensive cockroach allergen profile.</title>
        <authorList>
            <person name="Wang L."/>
            <person name="Xiong Q."/>
            <person name="Saelim N."/>
            <person name="Wang L."/>
            <person name="Nong W."/>
            <person name="Wan A.T."/>
            <person name="Shi M."/>
            <person name="Liu X."/>
            <person name="Cao Q."/>
            <person name="Hui J.H.L."/>
            <person name="Sookrung N."/>
            <person name="Leung T.F."/>
            <person name="Tungtrongchitr A."/>
            <person name="Tsui S.K.W."/>
        </authorList>
    </citation>
    <scope>NUCLEOTIDE SEQUENCE [LARGE SCALE GENOMIC DNA]</scope>
    <source>
        <strain evidence="9">PWHHKU_190912</strain>
    </source>
</reference>
<keyword evidence="2" id="KW-1003">Cell membrane</keyword>
<dbReference type="EMBL" id="JAJSOF020000013">
    <property type="protein sequence ID" value="KAJ4443678.1"/>
    <property type="molecule type" value="Genomic_DNA"/>
</dbReference>
<evidence type="ECO:0000256" key="2">
    <source>
        <dbReference type="ARBA" id="ARBA00022475"/>
    </source>
</evidence>
<keyword evidence="3 8" id="KW-0812">Transmembrane</keyword>
<accession>A0ABQ8TBS4</accession>
<evidence type="ECO:0000313" key="10">
    <source>
        <dbReference type="Proteomes" id="UP001148838"/>
    </source>
</evidence>
<evidence type="ECO:0000256" key="7">
    <source>
        <dbReference type="ARBA" id="ARBA00023180"/>
    </source>
</evidence>
<comment type="caution">
    <text evidence="9">The sequence shown here is derived from an EMBL/GenBank/DDBJ whole genome shotgun (WGS) entry which is preliminary data.</text>
</comment>
<evidence type="ECO:0000313" key="9">
    <source>
        <dbReference type="EMBL" id="KAJ4443678.1"/>
    </source>
</evidence>
<gene>
    <name evidence="9" type="ORF">ANN_05353</name>
</gene>
<keyword evidence="10" id="KW-1185">Reference proteome</keyword>
<feature type="transmembrane region" description="Helical" evidence="8">
    <location>
        <begin position="366"/>
        <end position="384"/>
    </location>
</feature>
<dbReference type="PANTHER" id="PTHR42643">
    <property type="entry name" value="IONOTROPIC RECEPTOR 20A-RELATED"/>
    <property type="match status" value="1"/>
</dbReference>